<keyword evidence="1" id="KW-0456">Lyase</keyword>
<dbReference type="Proteomes" id="UP001595921">
    <property type="component" value="Unassembled WGS sequence"/>
</dbReference>
<dbReference type="InterPro" id="IPR034624">
    <property type="entry name" value="Xylonate_dehydratase_2"/>
</dbReference>
<dbReference type="PANTHER" id="PTHR48080:SF2">
    <property type="entry name" value="D-GALACTONATE DEHYDRATASE"/>
    <property type="match status" value="1"/>
</dbReference>
<dbReference type="Pfam" id="PF02746">
    <property type="entry name" value="MR_MLE_N"/>
    <property type="match status" value="1"/>
</dbReference>
<dbReference type="InterPro" id="IPR013341">
    <property type="entry name" value="Mandelate_racemase_N_dom"/>
</dbReference>
<dbReference type="InterPro" id="IPR034593">
    <property type="entry name" value="DgoD-like"/>
</dbReference>
<evidence type="ECO:0000259" key="2">
    <source>
        <dbReference type="SMART" id="SM00922"/>
    </source>
</evidence>
<dbReference type="PANTHER" id="PTHR48080">
    <property type="entry name" value="D-GALACTONATE DEHYDRATASE-RELATED"/>
    <property type="match status" value="1"/>
</dbReference>
<organism evidence="3 4">
    <name type="scientific">Halobium salinum</name>
    <dbReference type="NCBI Taxonomy" id="1364940"/>
    <lineage>
        <taxon>Archaea</taxon>
        <taxon>Methanobacteriati</taxon>
        <taxon>Methanobacteriota</taxon>
        <taxon>Stenosarchaea group</taxon>
        <taxon>Halobacteria</taxon>
        <taxon>Halobacteriales</taxon>
        <taxon>Haloferacaceae</taxon>
        <taxon>Halobium</taxon>
    </lineage>
</organism>
<dbReference type="SFLD" id="SFLDF00564">
    <property type="entry name" value="xylonate_dehydratase_2"/>
    <property type="match status" value="1"/>
</dbReference>
<dbReference type="InterPro" id="IPR018110">
    <property type="entry name" value="Mandel_Rmase/mucon_lact_enz_CS"/>
</dbReference>
<dbReference type="Pfam" id="PF13378">
    <property type="entry name" value="MR_MLE_C"/>
    <property type="match status" value="1"/>
</dbReference>
<accession>A0ABD5PHJ4</accession>
<dbReference type="InterPro" id="IPR029017">
    <property type="entry name" value="Enolase-like_N"/>
</dbReference>
<gene>
    <name evidence="3" type="ORF">ACFO0N_20795</name>
</gene>
<evidence type="ECO:0000256" key="1">
    <source>
        <dbReference type="ARBA" id="ARBA00023239"/>
    </source>
</evidence>
<dbReference type="Gene3D" id="3.30.390.10">
    <property type="entry name" value="Enolase-like, N-terminal domain"/>
    <property type="match status" value="1"/>
</dbReference>
<evidence type="ECO:0000313" key="4">
    <source>
        <dbReference type="Proteomes" id="UP001595921"/>
    </source>
</evidence>
<dbReference type="PROSITE" id="PS00909">
    <property type="entry name" value="MR_MLE_2"/>
    <property type="match status" value="1"/>
</dbReference>
<dbReference type="InterPro" id="IPR013342">
    <property type="entry name" value="Mandelate_racemase_C"/>
</dbReference>
<dbReference type="GO" id="GO:0016829">
    <property type="term" value="F:lyase activity"/>
    <property type="evidence" value="ECO:0007669"/>
    <property type="project" value="UniProtKB-KW"/>
</dbReference>
<sequence length="413" mass="45697">MPDYRKLRDPNAEYTMRDLSGETMGLEADRGGPRDVEITDVQTTMVDGNYPWILVRVYTDAGIVGTGESYWGGGDAEIIDRMTPFLVGENPLDIDRLFEHLIQKMSGEGSISGKVVSGISGIEIALHDAAGKILDVPAYQLVGGKYRDEVRMYCDCHAGDESEPASNAREAERVVEELGYDALKFDLDVPSGHEKDRANRHLRGPEVQHKVDIVEAVCEAVGDRADVAFDCHWSFSGGSAKRLAAGIEEYDVWWLEDPVPPENHDVQREVTQSAPTTPVTVGENVYRKHGHRRLFEEQAVDIVAPDLPRVGGMRETRKIADMADTYYVPVAMHNVSSPIGTMASAQVAAAIPNSLAVEYHSYQLGWWEDLVEEDDLIEDGRMEIPEKPGLGLTLNLDAVEEHMVEGETLFDEA</sequence>
<dbReference type="InterPro" id="IPR036849">
    <property type="entry name" value="Enolase-like_C_sf"/>
</dbReference>
<dbReference type="SFLD" id="SFLDS00001">
    <property type="entry name" value="Enolase"/>
    <property type="match status" value="1"/>
</dbReference>
<reference evidence="3 4" key="1">
    <citation type="journal article" date="2019" name="Int. J. Syst. Evol. Microbiol.">
        <title>The Global Catalogue of Microorganisms (GCM) 10K type strain sequencing project: providing services to taxonomists for standard genome sequencing and annotation.</title>
        <authorList>
            <consortium name="The Broad Institute Genomics Platform"/>
            <consortium name="The Broad Institute Genome Sequencing Center for Infectious Disease"/>
            <person name="Wu L."/>
            <person name="Ma J."/>
        </authorList>
    </citation>
    <scope>NUCLEOTIDE SEQUENCE [LARGE SCALE GENOMIC DNA]</scope>
    <source>
        <strain evidence="3 4">CGMCC 1.12553</strain>
    </source>
</reference>
<dbReference type="SUPFAM" id="SSF51604">
    <property type="entry name" value="Enolase C-terminal domain-like"/>
    <property type="match status" value="1"/>
</dbReference>
<proteinExistence type="predicted"/>
<dbReference type="SUPFAM" id="SSF54826">
    <property type="entry name" value="Enolase N-terminal domain-like"/>
    <property type="match status" value="1"/>
</dbReference>
<evidence type="ECO:0000313" key="3">
    <source>
        <dbReference type="EMBL" id="MFC4360392.1"/>
    </source>
</evidence>
<dbReference type="InterPro" id="IPR029065">
    <property type="entry name" value="Enolase_C-like"/>
</dbReference>
<dbReference type="Gene3D" id="3.20.20.120">
    <property type="entry name" value="Enolase-like C-terminal domain"/>
    <property type="match status" value="1"/>
</dbReference>
<feature type="domain" description="Mandelate racemase/muconate lactonizing enzyme C-terminal" evidence="2">
    <location>
        <begin position="164"/>
        <end position="277"/>
    </location>
</feature>
<dbReference type="SFLD" id="SFLDG00179">
    <property type="entry name" value="mandelate_racemase"/>
    <property type="match status" value="1"/>
</dbReference>
<dbReference type="CDD" id="cd03316">
    <property type="entry name" value="MR_like"/>
    <property type="match status" value="1"/>
</dbReference>
<keyword evidence="4" id="KW-1185">Reference proteome</keyword>
<dbReference type="AlphaFoldDB" id="A0ABD5PHJ4"/>
<protein>
    <submittedName>
        <fullName evidence="3">Mandelate racemase/muconate lactonizing enzyme family protein</fullName>
    </submittedName>
</protein>
<name>A0ABD5PHJ4_9EURY</name>
<comment type="caution">
    <text evidence="3">The sequence shown here is derived from an EMBL/GenBank/DDBJ whole genome shotgun (WGS) entry which is preliminary data.</text>
</comment>
<dbReference type="SMART" id="SM00922">
    <property type="entry name" value="MR_MLE"/>
    <property type="match status" value="1"/>
</dbReference>
<dbReference type="RefSeq" id="WP_267620519.1">
    <property type="nucleotide sequence ID" value="NZ_JAODIW010000005.1"/>
</dbReference>
<dbReference type="EMBL" id="JBHSDS010000017">
    <property type="protein sequence ID" value="MFC4360392.1"/>
    <property type="molecule type" value="Genomic_DNA"/>
</dbReference>